<dbReference type="AlphaFoldDB" id="E4Z229"/>
<keyword evidence="1" id="KW-0472">Membrane</keyword>
<sequence>SLIPRIANKDQVRLFIEAVFFTSLQVDRAFVATNKSVCRRVQRHLHIAPVHAEKLQAPFIACLRFHFRHDDVAPVSERGAVPVAQVQFDDVLFFVEVAVQPRGEKNWLPATNNHRVVFAHILACVVLVAVFAPLPVAVGAFLV</sequence>
<feature type="transmembrane region" description="Helical" evidence="1">
    <location>
        <begin position="117"/>
        <end position="142"/>
    </location>
</feature>
<gene>
    <name evidence="2" type="ORF">GSOID_T00023847001</name>
</gene>
<accession>E4Z229</accession>
<evidence type="ECO:0000313" key="2">
    <source>
        <dbReference type="EMBL" id="CBY41757.1"/>
    </source>
</evidence>
<proteinExistence type="predicted"/>
<name>E4Z229_OIKDI</name>
<organism evidence="2">
    <name type="scientific">Oikopleura dioica</name>
    <name type="common">Tunicate</name>
    <dbReference type="NCBI Taxonomy" id="34765"/>
    <lineage>
        <taxon>Eukaryota</taxon>
        <taxon>Metazoa</taxon>
        <taxon>Chordata</taxon>
        <taxon>Tunicata</taxon>
        <taxon>Appendicularia</taxon>
        <taxon>Copelata</taxon>
        <taxon>Oikopleuridae</taxon>
        <taxon>Oikopleura</taxon>
    </lineage>
</organism>
<reference evidence="2" key="1">
    <citation type="journal article" date="2010" name="Science">
        <title>Plasticity of animal genome architecture unmasked by rapid evolution of a pelagic tunicate.</title>
        <authorList>
            <person name="Denoeud F."/>
            <person name="Henriet S."/>
            <person name="Mungpakdee S."/>
            <person name="Aury J.M."/>
            <person name="Da Silva C."/>
            <person name="Brinkmann H."/>
            <person name="Mikhaleva J."/>
            <person name="Olsen L.C."/>
            <person name="Jubin C."/>
            <person name="Canestro C."/>
            <person name="Bouquet J.M."/>
            <person name="Danks G."/>
            <person name="Poulain J."/>
            <person name="Campsteijn C."/>
            <person name="Adamski M."/>
            <person name="Cross I."/>
            <person name="Yadetie F."/>
            <person name="Muffato M."/>
            <person name="Louis A."/>
            <person name="Butcher S."/>
            <person name="Tsagkogeorga G."/>
            <person name="Konrad A."/>
            <person name="Singh S."/>
            <person name="Jensen M.F."/>
            <person name="Cong E.H."/>
            <person name="Eikeseth-Otteraa H."/>
            <person name="Noel B."/>
            <person name="Anthouard V."/>
            <person name="Porcel B.M."/>
            <person name="Kachouri-Lafond R."/>
            <person name="Nishino A."/>
            <person name="Ugolini M."/>
            <person name="Chourrout P."/>
            <person name="Nishida H."/>
            <person name="Aasland R."/>
            <person name="Huzurbazar S."/>
            <person name="Westhof E."/>
            <person name="Delsuc F."/>
            <person name="Lehrach H."/>
            <person name="Reinhardt R."/>
            <person name="Weissenbach J."/>
            <person name="Roy S.W."/>
            <person name="Artiguenave F."/>
            <person name="Postlethwait J.H."/>
            <person name="Manak J.R."/>
            <person name="Thompson E.M."/>
            <person name="Jaillon O."/>
            <person name="Du Pasquier L."/>
            <person name="Boudinot P."/>
            <person name="Liberles D.A."/>
            <person name="Volff J.N."/>
            <person name="Philippe H."/>
            <person name="Lenhard B."/>
            <person name="Roest Crollius H."/>
            <person name="Wincker P."/>
            <person name="Chourrout D."/>
        </authorList>
    </citation>
    <scope>NUCLEOTIDE SEQUENCE [LARGE SCALE GENOMIC DNA]</scope>
</reference>
<dbReference type="Proteomes" id="UP000011014">
    <property type="component" value="Unassembled WGS sequence"/>
</dbReference>
<keyword evidence="1" id="KW-1133">Transmembrane helix</keyword>
<feature type="non-terminal residue" evidence="2">
    <location>
        <position position="1"/>
    </location>
</feature>
<keyword evidence="1" id="KW-0812">Transmembrane</keyword>
<dbReference type="EMBL" id="FN656626">
    <property type="protein sequence ID" value="CBY41757.1"/>
    <property type="molecule type" value="Genomic_DNA"/>
</dbReference>
<protein>
    <submittedName>
        <fullName evidence="2">Uncharacterized protein</fullName>
    </submittedName>
</protein>
<evidence type="ECO:0000256" key="1">
    <source>
        <dbReference type="SAM" id="Phobius"/>
    </source>
</evidence>